<reference evidence="1" key="1">
    <citation type="journal article" date="2015" name="Nature">
        <title>Complex archaea that bridge the gap between prokaryotes and eukaryotes.</title>
        <authorList>
            <person name="Spang A."/>
            <person name="Saw J.H."/>
            <person name="Jorgensen S.L."/>
            <person name="Zaremba-Niedzwiedzka K."/>
            <person name="Martijn J."/>
            <person name="Lind A.E."/>
            <person name="van Eijk R."/>
            <person name="Schleper C."/>
            <person name="Guy L."/>
            <person name="Ettema T.J."/>
        </authorList>
    </citation>
    <scope>NUCLEOTIDE SEQUENCE</scope>
</reference>
<proteinExistence type="predicted"/>
<organism evidence="1">
    <name type="scientific">marine sediment metagenome</name>
    <dbReference type="NCBI Taxonomy" id="412755"/>
    <lineage>
        <taxon>unclassified sequences</taxon>
        <taxon>metagenomes</taxon>
        <taxon>ecological metagenomes</taxon>
    </lineage>
</organism>
<dbReference type="EMBL" id="LAZR01065861">
    <property type="protein sequence ID" value="KKK54699.1"/>
    <property type="molecule type" value="Genomic_DNA"/>
</dbReference>
<accession>A0A0F8YKJ6</accession>
<evidence type="ECO:0000313" key="1">
    <source>
        <dbReference type="EMBL" id="KKK54699.1"/>
    </source>
</evidence>
<name>A0A0F8YKJ6_9ZZZZ</name>
<comment type="caution">
    <text evidence="1">The sequence shown here is derived from an EMBL/GenBank/DDBJ whole genome shotgun (WGS) entry which is preliminary data.</text>
</comment>
<protein>
    <submittedName>
        <fullName evidence="1">Uncharacterized protein</fullName>
    </submittedName>
</protein>
<dbReference type="AlphaFoldDB" id="A0A0F8YKJ6"/>
<sequence>MTDKEKQTQRALGLEKGFITRISVEIPTWVSLPVLVKGFSEDEVRERMFSLSDNEKRKLIHHICASLMSDGVYDGYIDKKYLGEEVVDEIQAMANRPIRDLDPKDLCESCVEIDADTGVDTVDEAKTYITEELGIDVENIYII</sequence>
<gene>
    <name evidence="1" type="ORF">LCGC14_3082090</name>
</gene>